<evidence type="ECO:0000313" key="8">
    <source>
        <dbReference type="EMBL" id="GCE24899.1"/>
    </source>
</evidence>
<keyword evidence="3 6" id="KW-0479">Metal-binding</keyword>
<accession>A0A402B0M9</accession>
<evidence type="ECO:0000259" key="7">
    <source>
        <dbReference type="Pfam" id="PF00365"/>
    </source>
</evidence>
<keyword evidence="9" id="KW-1185">Reference proteome</keyword>
<comment type="function">
    <text evidence="6">Catalyzes the phosphorylation of D-fructose 6-phosphate, the first committing step of glycolysis. Uses inorganic phosphate (PPi) as phosphoryl donor instead of ATP like common ATP-dependent phosphofructokinases (ATP-PFKs), which renders the reaction reversible, and can thus function both in glycolysis and gluconeogenesis. Consistently, PPi-PFK can replace the enzymes of both the forward (ATP-PFK) and reverse (fructose-bisphosphatase (FBPase)) reactions.</text>
</comment>
<feature type="binding site" evidence="6">
    <location>
        <begin position="139"/>
        <end position="141"/>
    </location>
    <ligand>
        <name>substrate</name>
    </ligand>
</feature>
<dbReference type="GO" id="GO:0005737">
    <property type="term" value="C:cytoplasm"/>
    <property type="evidence" value="ECO:0007669"/>
    <property type="project" value="UniProtKB-SubCell"/>
</dbReference>
<reference evidence="9" key="1">
    <citation type="submission" date="2018-12" db="EMBL/GenBank/DDBJ databases">
        <title>Tengunoibacter tsumagoiensis gen. nov., sp. nov., Dictyobacter kobayashii sp. nov., D. alpinus sp. nov., and D. joshuensis sp. nov. and description of Dictyobacteraceae fam. nov. within the order Ktedonobacterales isolated from Tengu-no-mugimeshi.</title>
        <authorList>
            <person name="Wang C.M."/>
            <person name="Zheng Y."/>
            <person name="Sakai Y."/>
            <person name="Toyoda A."/>
            <person name="Minakuchi Y."/>
            <person name="Abe K."/>
            <person name="Yokota A."/>
            <person name="Yabe S."/>
        </authorList>
    </citation>
    <scope>NUCLEOTIDE SEQUENCE [LARGE SCALE GENOMIC DNA]</scope>
    <source>
        <strain evidence="9">Uno16</strain>
    </source>
</reference>
<feature type="site" description="Important for catalytic activity; stabilizes the transition state when the phosphoryl donor is PPi" evidence="6">
    <location>
        <position position="138"/>
    </location>
</feature>
<dbReference type="EMBL" id="BIFT01000001">
    <property type="protein sequence ID" value="GCE24899.1"/>
    <property type="molecule type" value="Genomic_DNA"/>
</dbReference>
<dbReference type="Proteomes" id="UP000287171">
    <property type="component" value="Unassembled WGS sequence"/>
</dbReference>
<name>A0A402B0M9_9CHLR</name>
<keyword evidence="5 6" id="KW-0460">Magnesium</keyword>
<comment type="caution">
    <text evidence="8">The sequence shown here is derived from an EMBL/GenBank/DDBJ whole genome shotgun (WGS) entry which is preliminary data.</text>
</comment>
<keyword evidence="6" id="KW-0963">Cytoplasm</keyword>
<evidence type="ECO:0000256" key="4">
    <source>
        <dbReference type="ARBA" id="ARBA00022777"/>
    </source>
</evidence>
<dbReference type="RefSeq" id="WP_126625558.1">
    <property type="nucleotide sequence ID" value="NZ_BIFT01000001.1"/>
</dbReference>
<dbReference type="InterPro" id="IPR050929">
    <property type="entry name" value="PFKA"/>
</dbReference>
<feature type="active site" description="Proton acceptor" evidence="6">
    <location>
        <position position="141"/>
    </location>
</feature>
<comment type="caution">
    <text evidence="6">Lacks conserved residue(s) required for the propagation of feature annotation.</text>
</comment>
<dbReference type="PIRSF" id="PIRSF036483">
    <property type="entry name" value="PFK_XF0274"/>
    <property type="match status" value="1"/>
</dbReference>
<dbReference type="InterPro" id="IPR022953">
    <property type="entry name" value="ATP_PFK"/>
</dbReference>
<dbReference type="AlphaFoldDB" id="A0A402B0M9"/>
<dbReference type="UniPathway" id="UPA00109">
    <property type="reaction ID" value="UER00182"/>
</dbReference>
<comment type="activity regulation">
    <text evidence="6">Non-allosteric.</text>
</comment>
<dbReference type="SUPFAM" id="SSF53784">
    <property type="entry name" value="Phosphofructokinase"/>
    <property type="match status" value="1"/>
</dbReference>
<comment type="subcellular location">
    <subcellularLocation>
        <location evidence="6">Cytoplasm</location>
    </subcellularLocation>
</comment>
<dbReference type="GO" id="GO:0047334">
    <property type="term" value="F:diphosphate-fructose-6-phosphate 1-phosphotransferase activity"/>
    <property type="evidence" value="ECO:0007669"/>
    <property type="project" value="UniProtKB-EC"/>
</dbReference>
<feature type="site" description="Important for catalytic activity and substrate specificity; stabilizes the transition state when the phosphoryl donor is PPi; prevents ATP from binding by mimicking the alpha-phosphate group of ATP" evidence="6">
    <location>
        <position position="112"/>
    </location>
</feature>
<feature type="binding site" evidence="6">
    <location>
        <position position="243"/>
    </location>
    <ligand>
        <name>substrate</name>
    </ligand>
</feature>
<dbReference type="NCBIfam" id="NF010675">
    <property type="entry name" value="PRK14072.1"/>
    <property type="match status" value="1"/>
</dbReference>
<proteinExistence type="inferred from homology"/>
<dbReference type="Gene3D" id="3.40.50.460">
    <property type="entry name" value="Phosphofructokinase domain"/>
    <property type="match status" value="1"/>
</dbReference>
<dbReference type="PANTHER" id="PTHR45770">
    <property type="entry name" value="ATP-DEPENDENT 6-PHOSPHOFRUCTOKINASE 1"/>
    <property type="match status" value="1"/>
</dbReference>
<evidence type="ECO:0000313" key="9">
    <source>
        <dbReference type="Proteomes" id="UP000287171"/>
    </source>
</evidence>
<dbReference type="InterPro" id="IPR035966">
    <property type="entry name" value="PKF_sf"/>
</dbReference>
<comment type="cofactor">
    <cofactor evidence="1 6">
        <name>Mg(2+)</name>
        <dbReference type="ChEBI" id="CHEBI:18420"/>
    </cofactor>
</comment>
<dbReference type="GO" id="GO:0003872">
    <property type="term" value="F:6-phosphofructokinase activity"/>
    <property type="evidence" value="ECO:0007669"/>
    <property type="project" value="UniProtKB-UniRule"/>
</dbReference>
<protein>
    <recommendedName>
        <fullName evidence="6">Pyrophosphate--fructose 6-phosphate 1-phosphotransferase</fullName>
        <ecNumber evidence="6">2.7.1.90</ecNumber>
    </recommendedName>
    <alternativeName>
        <fullName evidence="6">6-phosphofructokinase, pyrophosphate dependent</fullName>
    </alternativeName>
    <alternativeName>
        <fullName evidence="6">PPi-dependent phosphofructokinase</fullName>
        <shortName evidence="6">PPi-PFK</shortName>
    </alternativeName>
    <alternativeName>
        <fullName evidence="6">Pyrophosphate-dependent 6-phosphofructose-1-kinase</fullName>
    </alternativeName>
</protein>
<dbReference type="OrthoDB" id="9802503at2"/>
<comment type="subunit">
    <text evidence="6">Homodimer.</text>
</comment>
<evidence type="ECO:0000256" key="3">
    <source>
        <dbReference type="ARBA" id="ARBA00022723"/>
    </source>
</evidence>
<comment type="catalytic activity">
    <reaction evidence="6">
        <text>beta-D-fructose 6-phosphate + diphosphate = beta-D-fructose 1,6-bisphosphate + phosphate + H(+)</text>
        <dbReference type="Rhea" id="RHEA:13613"/>
        <dbReference type="ChEBI" id="CHEBI:15378"/>
        <dbReference type="ChEBI" id="CHEBI:32966"/>
        <dbReference type="ChEBI" id="CHEBI:33019"/>
        <dbReference type="ChEBI" id="CHEBI:43474"/>
        <dbReference type="ChEBI" id="CHEBI:57634"/>
        <dbReference type="EC" id="2.7.1.90"/>
    </reaction>
</comment>
<gene>
    <name evidence="6 8" type="primary">pfp</name>
    <name evidence="8" type="ORF">KDA_03830</name>
</gene>
<evidence type="ECO:0000256" key="5">
    <source>
        <dbReference type="ARBA" id="ARBA00022842"/>
    </source>
</evidence>
<evidence type="ECO:0000256" key="6">
    <source>
        <dbReference type="HAMAP-Rule" id="MF_01978"/>
    </source>
</evidence>
<comment type="similarity">
    <text evidence="6">Belongs to the phosphofructokinase type A (PFKA) family. PPi-dependent PFK group II subfamily. Clade 'B2' sub-subfamily.</text>
</comment>
<feature type="binding site" evidence="6">
    <location>
        <position position="16"/>
    </location>
    <ligand>
        <name>diphosphate</name>
        <dbReference type="ChEBI" id="CHEBI:33019"/>
    </ligand>
</feature>
<comment type="pathway">
    <text evidence="6">Carbohydrate degradation; glycolysis; D-glyceraldehyde 3-phosphate and glycerone phosphate from D-glucose: step 3/4.</text>
</comment>
<sequence length="402" mass="44280">MSLKQSGNLIIGQSGGATAVINASLVGAVEAALADQRIGNIYGMHHGIEGLLKEDIIDLSNQPNSVWSQLLHTPSAALGSCRYKLQEHDLEHTIEILRRYDIRYMLYIGGNDSADTAHRLAQAAQQANYELWIISVPKTIDNDLPFTDHCPGYGSAARFLAQATQDSTMNTLSIPWHYPVKVIETMGRDAGWLTASAALGKRSADEAPHILLLPEQPFQEANFLTQVEAIYKRLGYVIVVAAEAIRDEKGQALGSAGQAGVDAFHHPLLSGAAQYLVELVKRELKIRARFDKPGDLQRMSSAHISIPDRDEAYLAGKMGVQALLAGESDKMITLVREDQPAYHCTTGLADLSKVANVQRLMPDEYLTEDKTMVTQAFYEYALPLIGEPLVHHTQLEMTRIRR</sequence>
<keyword evidence="4 6" id="KW-0418">Kinase</keyword>
<keyword evidence="6" id="KW-0324">Glycolysis</keyword>
<dbReference type="InterPro" id="IPR011404">
    <property type="entry name" value="PPi-PFK"/>
</dbReference>
<dbReference type="Pfam" id="PF00365">
    <property type="entry name" value="PFK"/>
    <property type="match status" value="1"/>
</dbReference>
<feature type="binding site" evidence="6">
    <location>
        <position position="111"/>
    </location>
    <ligand>
        <name>Mg(2+)</name>
        <dbReference type="ChEBI" id="CHEBI:18420"/>
        <note>catalytic</note>
    </ligand>
</feature>
<dbReference type="PRINTS" id="PR00476">
    <property type="entry name" value="PHFRCTKINASE"/>
</dbReference>
<dbReference type="Gene3D" id="3.40.50.450">
    <property type="match status" value="1"/>
</dbReference>
<feature type="binding site" evidence="6">
    <location>
        <begin position="186"/>
        <end position="188"/>
    </location>
    <ligand>
        <name>substrate</name>
    </ligand>
</feature>
<evidence type="ECO:0000256" key="2">
    <source>
        <dbReference type="ARBA" id="ARBA00022679"/>
    </source>
</evidence>
<dbReference type="EC" id="2.7.1.90" evidence="6"/>
<feature type="domain" description="Phosphofructokinase" evidence="7">
    <location>
        <begin position="9"/>
        <end position="322"/>
    </location>
</feature>
<keyword evidence="2 6" id="KW-0808">Transferase</keyword>
<evidence type="ECO:0000256" key="1">
    <source>
        <dbReference type="ARBA" id="ARBA00001946"/>
    </source>
</evidence>
<dbReference type="InterPro" id="IPR000023">
    <property type="entry name" value="Phosphofructokinase_dom"/>
</dbReference>
<dbReference type="GO" id="GO:0006002">
    <property type="term" value="P:fructose 6-phosphate metabolic process"/>
    <property type="evidence" value="ECO:0007669"/>
    <property type="project" value="InterPro"/>
</dbReference>
<dbReference type="GO" id="GO:0046872">
    <property type="term" value="F:metal ion binding"/>
    <property type="evidence" value="ECO:0007669"/>
    <property type="project" value="UniProtKB-KW"/>
</dbReference>
<organism evidence="8 9">
    <name type="scientific">Dictyobacter alpinus</name>
    <dbReference type="NCBI Taxonomy" id="2014873"/>
    <lineage>
        <taxon>Bacteria</taxon>
        <taxon>Bacillati</taxon>
        <taxon>Chloroflexota</taxon>
        <taxon>Ktedonobacteria</taxon>
        <taxon>Ktedonobacterales</taxon>
        <taxon>Dictyobacteraceae</taxon>
        <taxon>Dictyobacter</taxon>
    </lineage>
</organism>
<dbReference type="HAMAP" id="MF_01978">
    <property type="entry name" value="Phosphofructokinase_II_B2"/>
    <property type="match status" value="1"/>
</dbReference>